<dbReference type="EMBL" id="QUNO01000013">
    <property type="protein sequence ID" value="REH39377.1"/>
    <property type="molecule type" value="Genomic_DNA"/>
</dbReference>
<dbReference type="Proteomes" id="UP000256269">
    <property type="component" value="Unassembled WGS sequence"/>
</dbReference>
<name>A0A3E0H7V9_9PSEU</name>
<dbReference type="Pfam" id="PF08818">
    <property type="entry name" value="DUF1801"/>
    <property type="match status" value="1"/>
</dbReference>
<gene>
    <name evidence="2" type="ORF">BCF44_113232</name>
</gene>
<dbReference type="Gene3D" id="3.90.1150.200">
    <property type="match status" value="1"/>
</dbReference>
<dbReference type="SUPFAM" id="SSF159888">
    <property type="entry name" value="YdhG-like"/>
    <property type="match status" value="1"/>
</dbReference>
<reference evidence="2 3" key="1">
    <citation type="submission" date="2018-08" db="EMBL/GenBank/DDBJ databases">
        <title>Genomic Encyclopedia of Archaeal and Bacterial Type Strains, Phase II (KMG-II): from individual species to whole genera.</title>
        <authorList>
            <person name="Goeker M."/>
        </authorList>
    </citation>
    <scope>NUCLEOTIDE SEQUENCE [LARGE SCALE GENOMIC DNA]</scope>
    <source>
        <strain evidence="2 3">DSM 45791</strain>
    </source>
</reference>
<evidence type="ECO:0000259" key="1">
    <source>
        <dbReference type="Pfam" id="PF08818"/>
    </source>
</evidence>
<dbReference type="RefSeq" id="WP_116178698.1">
    <property type="nucleotide sequence ID" value="NZ_CP144375.1"/>
</dbReference>
<sequence>MAAADIDAYLAELAEPQRRTLQRLRSDIRGLLPDAQECISYGMPAFKVDGRVVAGFAAFTKHLSYLPHSGSVLAELGDDLADYEHTKSSLHFSHDQPLLKALVRKLIRARLRQIGVDIDLTS</sequence>
<keyword evidence="3" id="KW-1185">Reference proteome</keyword>
<accession>A0A3E0H7V9</accession>
<feature type="domain" description="YdhG-like" evidence="1">
    <location>
        <begin position="17"/>
        <end position="110"/>
    </location>
</feature>
<organism evidence="2 3">
    <name type="scientific">Kutzneria buriramensis</name>
    <dbReference type="NCBI Taxonomy" id="1045776"/>
    <lineage>
        <taxon>Bacteria</taxon>
        <taxon>Bacillati</taxon>
        <taxon>Actinomycetota</taxon>
        <taxon>Actinomycetes</taxon>
        <taxon>Pseudonocardiales</taxon>
        <taxon>Pseudonocardiaceae</taxon>
        <taxon>Kutzneria</taxon>
    </lineage>
</organism>
<evidence type="ECO:0000313" key="3">
    <source>
        <dbReference type="Proteomes" id="UP000256269"/>
    </source>
</evidence>
<dbReference type="AlphaFoldDB" id="A0A3E0H7V9"/>
<protein>
    <submittedName>
        <fullName evidence="2">Uncharacterized protein YdhG (YjbR/CyaY superfamily)</fullName>
    </submittedName>
</protein>
<evidence type="ECO:0000313" key="2">
    <source>
        <dbReference type="EMBL" id="REH39377.1"/>
    </source>
</evidence>
<proteinExistence type="predicted"/>
<dbReference type="InterPro" id="IPR014922">
    <property type="entry name" value="YdhG-like"/>
</dbReference>
<dbReference type="OrthoDB" id="3236524at2"/>
<comment type="caution">
    <text evidence="2">The sequence shown here is derived from an EMBL/GenBank/DDBJ whole genome shotgun (WGS) entry which is preliminary data.</text>
</comment>